<protein>
    <submittedName>
        <fullName evidence="4">Nuclear export factor GLE1</fullName>
    </submittedName>
</protein>
<dbReference type="Proteomes" id="UP000245683">
    <property type="component" value="Unassembled WGS sequence"/>
</dbReference>
<gene>
    <name evidence="4" type="ORF">DLJ46_16480</name>
</gene>
<dbReference type="EMBL" id="QGSV01000208">
    <property type="protein sequence ID" value="PWU46946.1"/>
    <property type="molecule type" value="Genomic_DNA"/>
</dbReference>
<dbReference type="Pfam" id="PF07987">
    <property type="entry name" value="DUF1775"/>
    <property type="match status" value="1"/>
</dbReference>
<evidence type="ECO:0000256" key="2">
    <source>
        <dbReference type="SAM" id="SignalP"/>
    </source>
</evidence>
<proteinExistence type="predicted"/>
<dbReference type="OrthoDB" id="9810871at2"/>
<feature type="chain" id="PRO_5016303831" evidence="2">
    <location>
        <begin position="31"/>
        <end position="194"/>
    </location>
</feature>
<organism evidence="4 5">
    <name type="scientific">Micromonospora globispora</name>
    <dbReference type="NCBI Taxonomy" id="1450148"/>
    <lineage>
        <taxon>Bacteria</taxon>
        <taxon>Bacillati</taxon>
        <taxon>Actinomycetota</taxon>
        <taxon>Actinomycetes</taxon>
        <taxon>Micromonosporales</taxon>
        <taxon>Micromonosporaceae</taxon>
        <taxon>Micromonospora</taxon>
    </lineage>
</organism>
<dbReference type="Gene3D" id="2.60.40.2230">
    <property type="entry name" value="Uncharacterised protein YcnI-like PF07987, DUF1775"/>
    <property type="match status" value="1"/>
</dbReference>
<name>A0A317K1T7_9ACTN</name>
<keyword evidence="2" id="KW-0732">Signal</keyword>
<reference evidence="5" key="1">
    <citation type="submission" date="2018-05" db="EMBL/GenBank/DDBJ databases">
        <title>Micromonospora globispora sp. nov. and Micromonospora rugosa sp. nov., isolated from marine sediment.</title>
        <authorList>
            <person name="Carro L."/>
            <person name="Aysel V."/>
            <person name="Cetin D."/>
            <person name="Igual J.M."/>
            <person name="Klenk H.-P."/>
            <person name="Trujillo M.E."/>
            <person name="Sahin N."/>
        </authorList>
    </citation>
    <scope>NUCLEOTIDE SEQUENCE [LARGE SCALE GENOMIC DNA]</scope>
    <source>
        <strain evidence="5">S2904</strain>
    </source>
</reference>
<dbReference type="InterPro" id="IPR012533">
    <property type="entry name" value="YcnI-copper_dom"/>
</dbReference>
<evidence type="ECO:0000313" key="4">
    <source>
        <dbReference type="EMBL" id="PWU46946.1"/>
    </source>
</evidence>
<feature type="signal peptide" evidence="2">
    <location>
        <begin position="1"/>
        <end position="30"/>
    </location>
</feature>
<dbReference type="InterPro" id="IPR038507">
    <property type="entry name" value="YcnI-like_sf"/>
</dbReference>
<accession>A0A317K1T7</accession>
<feature type="compositionally biased region" description="Gly residues" evidence="1">
    <location>
        <begin position="182"/>
        <end position="194"/>
    </location>
</feature>
<dbReference type="AlphaFoldDB" id="A0A317K1T7"/>
<dbReference type="PROSITE" id="PS51318">
    <property type="entry name" value="TAT"/>
    <property type="match status" value="1"/>
</dbReference>
<feature type="non-terminal residue" evidence="4">
    <location>
        <position position="194"/>
    </location>
</feature>
<dbReference type="InterPro" id="IPR006311">
    <property type="entry name" value="TAT_signal"/>
</dbReference>
<sequence length="194" mass="19751">MTMTRRARIRGAALLAAAVGALGWPGAAQAAEVTITTAPAQVHQGDAVEVTFTLPEERPGARTERIEIRLPAEAPVAEVYPMSVPGWAPRITTRTLDRPVAGIHAAGVNLVTDAVTWARAPGTAAAPARLALAMGPMPQTDRLAFQVVQTYSDGTVVRWTDPAAGAHPAPALTLLPPAPGAASGGHGGHGGAGC</sequence>
<comment type="caution">
    <text evidence="4">The sequence shown here is derived from an EMBL/GenBank/DDBJ whole genome shotgun (WGS) entry which is preliminary data.</text>
</comment>
<feature type="domain" description="YncI copper-binding" evidence="3">
    <location>
        <begin position="36"/>
        <end position="174"/>
    </location>
</feature>
<evidence type="ECO:0000259" key="3">
    <source>
        <dbReference type="Pfam" id="PF07987"/>
    </source>
</evidence>
<keyword evidence="5" id="KW-1185">Reference proteome</keyword>
<evidence type="ECO:0000313" key="5">
    <source>
        <dbReference type="Proteomes" id="UP000245683"/>
    </source>
</evidence>
<evidence type="ECO:0000256" key="1">
    <source>
        <dbReference type="SAM" id="MobiDB-lite"/>
    </source>
</evidence>
<dbReference type="RefSeq" id="WP_123827053.1">
    <property type="nucleotide sequence ID" value="NZ_QGSV01000208.1"/>
</dbReference>
<feature type="region of interest" description="Disordered" evidence="1">
    <location>
        <begin position="174"/>
        <end position="194"/>
    </location>
</feature>